<keyword evidence="1" id="KW-0472">Membrane</keyword>
<evidence type="ECO:0000313" key="2">
    <source>
        <dbReference type="EMBL" id="MCF2514534.1"/>
    </source>
</evidence>
<keyword evidence="1" id="KW-0812">Transmembrane</keyword>
<comment type="caution">
    <text evidence="2">The sequence shown here is derived from an EMBL/GenBank/DDBJ whole genome shotgun (WGS) entry which is preliminary data.</text>
</comment>
<reference evidence="2" key="1">
    <citation type="submission" date="2022-01" db="EMBL/GenBank/DDBJ databases">
        <authorList>
            <person name="Jo J.-H."/>
            <person name="Im W.-T."/>
        </authorList>
    </citation>
    <scope>NUCLEOTIDE SEQUENCE</scope>
    <source>
        <strain evidence="2">G124</strain>
    </source>
</reference>
<dbReference type="EMBL" id="JAKFGM010000001">
    <property type="protein sequence ID" value="MCF2514534.1"/>
    <property type="molecule type" value="Genomic_DNA"/>
</dbReference>
<dbReference type="RefSeq" id="WP_235066993.1">
    <property type="nucleotide sequence ID" value="NZ_JAKFGM010000001.1"/>
</dbReference>
<dbReference type="AlphaFoldDB" id="A0A9X1QNF1"/>
<gene>
    <name evidence="2" type="ORF">LVY65_05565</name>
</gene>
<evidence type="ECO:0000313" key="3">
    <source>
        <dbReference type="Proteomes" id="UP001139410"/>
    </source>
</evidence>
<evidence type="ECO:0000256" key="1">
    <source>
        <dbReference type="SAM" id="Phobius"/>
    </source>
</evidence>
<keyword evidence="1" id="KW-1133">Transmembrane helix</keyword>
<accession>A0A9X1QNF1</accession>
<keyword evidence="3" id="KW-1185">Reference proteome</keyword>
<protein>
    <submittedName>
        <fullName evidence="2">Uncharacterized protein</fullName>
    </submittedName>
</protein>
<organism evidence="2 3">
    <name type="scientific">Sphingomonas cremea</name>
    <dbReference type="NCBI Taxonomy" id="2904799"/>
    <lineage>
        <taxon>Bacteria</taxon>
        <taxon>Pseudomonadati</taxon>
        <taxon>Pseudomonadota</taxon>
        <taxon>Alphaproteobacteria</taxon>
        <taxon>Sphingomonadales</taxon>
        <taxon>Sphingomonadaceae</taxon>
        <taxon>Sphingomonas</taxon>
    </lineage>
</organism>
<name>A0A9X1QNF1_9SPHN</name>
<feature type="transmembrane region" description="Helical" evidence="1">
    <location>
        <begin position="12"/>
        <end position="33"/>
    </location>
</feature>
<proteinExistence type="predicted"/>
<dbReference type="Proteomes" id="UP001139410">
    <property type="component" value="Unassembled WGS sequence"/>
</dbReference>
<feature type="transmembrane region" description="Helical" evidence="1">
    <location>
        <begin position="60"/>
        <end position="85"/>
    </location>
</feature>
<sequence length="94" mass="10133">MRNISPAKAAISVGLVIALYHLAWVILVAAGLAKPFMDFVLRLHFIKFDFAMAPFDLGTAAALLALTFSIGAAFGLVFALVWNWLARRAEGVAN</sequence>